<evidence type="ECO:0000256" key="8">
    <source>
        <dbReference type="ARBA" id="ARBA00023163"/>
    </source>
</evidence>
<comment type="subcellular location">
    <subcellularLocation>
        <location evidence="2">Cytoplasm</location>
    </subcellularLocation>
    <subcellularLocation>
        <location evidence="1">Nucleus</location>
    </subcellularLocation>
</comment>
<dbReference type="GO" id="GO:0008140">
    <property type="term" value="F:cAMP response element binding protein binding"/>
    <property type="evidence" value="ECO:0007669"/>
    <property type="project" value="InterPro"/>
</dbReference>
<dbReference type="Pfam" id="PF12884">
    <property type="entry name" value="TORC_N"/>
    <property type="match status" value="1"/>
</dbReference>
<dbReference type="InParanoid" id="A0A7M7KSU2"/>
<dbReference type="GO" id="GO:0005634">
    <property type="term" value="C:nucleus"/>
    <property type="evidence" value="ECO:0007669"/>
    <property type="project" value="UniProtKB-SubCell"/>
</dbReference>
<feature type="compositionally biased region" description="Low complexity" evidence="10">
    <location>
        <begin position="370"/>
        <end position="383"/>
    </location>
</feature>
<dbReference type="KEGG" id="vde:111254662"/>
<evidence type="ECO:0000256" key="4">
    <source>
        <dbReference type="ARBA" id="ARBA00022490"/>
    </source>
</evidence>
<evidence type="ECO:0000256" key="9">
    <source>
        <dbReference type="ARBA" id="ARBA00023242"/>
    </source>
</evidence>
<name>A0A7M7KSU2_VARDE</name>
<dbReference type="GeneID" id="111254662"/>
<feature type="region of interest" description="Disordered" evidence="10">
    <location>
        <begin position="37"/>
        <end position="106"/>
    </location>
</feature>
<feature type="compositionally biased region" description="Polar residues" evidence="10">
    <location>
        <begin position="470"/>
        <end position="490"/>
    </location>
</feature>
<feature type="compositionally biased region" description="Gly residues" evidence="10">
    <location>
        <begin position="714"/>
        <end position="725"/>
    </location>
</feature>
<accession>A0A7M7KSU2</accession>
<evidence type="ECO:0000256" key="5">
    <source>
        <dbReference type="ARBA" id="ARBA00022553"/>
    </source>
</evidence>
<dbReference type="Proteomes" id="UP000594260">
    <property type="component" value="Unplaced"/>
</dbReference>
<keyword evidence="9" id="KW-0539">Nucleus</keyword>
<feature type="region of interest" description="Disordered" evidence="10">
    <location>
        <begin position="229"/>
        <end position="248"/>
    </location>
</feature>
<keyword evidence="5" id="KW-0597">Phosphoprotein</keyword>
<dbReference type="RefSeq" id="XP_022671478.1">
    <property type="nucleotide sequence ID" value="XM_022815743.1"/>
</dbReference>
<evidence type="ECO:0000256" key="1">
    <source>
        <dbReference type="ARBA" id="ARBA00004123"/>
    </source>
</evidence>
<reference evidence="12" key="1">
    <citation type="submission" date="2021-01" db="UniProtKB">
        <authorList>
            <consortium name="EnsemblMetazoa"/>
        </authorList>
    </citation>
    <scope>IDENTIFICATION</scope>
</reference>
<dbReference type="InterPro" id="IPR024786">
    <property type="entry name" value="TORC"/>
</dbReference>
<keyword evidence="6" id="KW-0805">Transcription regulation</keyword>
<feature type="compositionally biased region" description="Pro residues" evidence="10">
    <location>
        <begin position="691"/>
        <end position="701"/>
    </location>
</feature>
<dbReference type="GO" id="GO:0005737">
    <property type="term" value="C:cytoplasm"/>
    <property type="evidence" value="ECO:0007669"/>
    <property type="project" value="UniProtKB-SubCell"/>
</dbReference>
<dbReference type="OrthoDB" id="8947034at2759"/>
<keyword evidence="7" id="KW-0010">Activator</keyword>
<organism evidence="12 13">
    <name type="scientific">Varroa destructor</name>
    <name type="common">Honeybee mite</name>
    <dbReference type="NCBI Taxonomy" id="109461"/>
    <lineage>
        <taxon>Eukaryota</taxon>
        <taxon>Metazoa</taxon>
        <taxon>Ecdysozoa</taxon>
        <taxon>Arthropoda</taxon>
        <taxon>Chelicerata</taxon>
        <taxon>Arachnida</taxon>
        <taxon>Acari</taxon>
        <taxon>Parasitiformes</taxon>
        <taxon>Mesostigmata</taxon>
        <taxon>Gamasina</taxon>
        <taxon>Dermanyssoidea</taxon>
        <taxon>Varroidae</taxon>
        <taxon>Varroa</taxon>
    </lineage>
</organism>
<feature type="compositionally biased region" description="Low complexity" evidence="10">
    <location>
        <begin position="151"/>
        <end position="162"/>
    </location>
</feature>
<dbReference type="PANTHER" id="PTHR13589">
    <property type="entry name" value="CREB-REGULATED TRANSCRIPTION COACTIVATOR"/>
    <property type="match status" value="1"/>
</dbReference>
<feature type="region of interest" description="Disordered" evidence="10">
    <location>
        <begin position="354"/>
        <end position="406"/>
    </location>
</feature>
<keyword evidence="8" id="KW-0804">Transcription</keyword>
<dbReference type="PANTHER" id="PTHR13589:SF15">
    <property type="entry name" value="CREB-REGULATED TRANSCRIPTION COACTIVATOR, ISOFORM B"/>
    <property type="match status" value="1"/>
</dbReference>
<feature type="region of interest" description="Disordered" evidence="10">
    <location>
        <begin position="118"/>
        <end position="199"/>
    </location>
</feature>
<evidence type="ECO:0000256" key="6">
    <source>
        <dbReference type="ARBA" id="ARBA00023015"/>
    </source>
</evidence>
<comment type="similarity">
    <text evidence="3">Belongs to the TORC family.</text>
</comment>
<dbReference type="GO" id="GO:0051289">
    <property type="term" value="P:protein homotetramerization"/>
    <property type="evidence" value="ECO:0007669"/>
    <property type="project" value="InterPro"/>
</dbReference>
<feature type="region of interest" description="Disordered" evidence="10">
    <location>
        <begin position="434"/>
        <end position="513"/>
    </location>
</feature>
<keyword evidence="13" id="KW-1185">Reference proteome</keyword>
<feature type="domain" description="Transducer of regulated CREB activity N-terminal" evidence="11">
    <location>
        <begin position="5"/>
        <end position="37"/>
    </location>
</feature>
<evidence type="ECO:0000256" key="2">
    <source>
        <dbReference type="ARBA" id="ARBA00004496"/>
    </source>
</evidence>
<evidence type="ECO:0000256" key="7">
    <source>
        <dbReference type="ARBA" id="ARBA00023159"/>
    </source>
</evidence>
<feature type="compositionally biased region" description="Gly residues" evidence="10">
    <location>
        <begin position="49"/>
        <end position="62"/>
    </location>
</feature>
<protein>
    <recommendedName>
        <fullName evidence="11">Transducer of regulated CREB activity N-terminal domain-containing protein</fullName>
    </recommendedName>
</protein>
<evidence type="ECO:0000256" key="10">
    <source>
        <dbReference type="SAM" id="MobiDB-lite"/>
    </source>
</evidence>
<dbReference type="InterPro" id="IPR024783">
    <property type="entry name" value="TORC_N"/>
</dbReference>
<dbReference type="AlphaFoldDB" id="A0A7M7KSU2"/>
<evidence type="ECO:0000313" key="12">
    <source>
        <dbReference type="EnsemblMetazoa" id="XP_022671478"/>
    </source>
</evidence>
<feature type="compositionally biased region" description="Polar residues" evidence="10">
    <location>
        <begin position="172"/>
        <end position="193"/>
    </location>
</feature>
<feature type="compositionally biased region" description="Polar residues" evidence="10">
    <location>
        <begin position="384"/>
        <end position="403"/>
    </location>
</feature>
<evidence type="ECO:0000256" key="3">
    <source>
        <dbReference type="ARBA" id="ARBA00007167"/>
    </source>
</evidence>
<sequence>MAAAPRKFIEKIALHTQKQAEETAAFEQILRETKAAVSAGVSAKTGVADSGGGSSGSGGSGGPLLNIPEPRGLGAFRGGSLPNVAQGTTGQGGLQGARRNGPVGEDSQIDLADALNSLESMKRGDVSPGRGRAHHRQRAATASSHQRYDVSPYSSSNYLPLPHDSNWRRTNSDSAINQSPLRDANFHQTTTSPSHRRSTVSSHHYLPFFVCLPVNSCSQSEVMQQLGLYPDDQTPCRPRSAEADTRGPMGHVQIPSLAHLSPPPTSAAPGGMALGHSGSLPDLTNLHFATHGPLSTIVDGVHPVSSHVSGVTSLDGSPESVYSDYHDFHDCQGSPVHQPMIALIGPTAGGPSVSTSVVGSCSAVPDGASQQQQQQQQKQQQQQPLHNGNKSNCTAAGQLANPQVSPPRITVEGLTLDTIALSLNGVAGGSNAPGYGTTPYSPEGSPCSPLASSPPSPLGGQSPSQGIGVVSNTSHTQMNHTSHDPSNPARQGSGSPQPPPTGANGPHSQHHNAQSLNNHVSQIFPLLRHRRQAQYHQAQSLRRQWLLQSTQAPSSSKRHYYMSPMSNNASAMAAGTGNGNFRIVQQQPHSLPTRVLHQVALNGGSNSIYDAYYNLVELNKLSQADQTMTQTTDGLQGYYNGLASGLQSPGSAGIPEIILTEPGALLDECSNNSLKVLSSSVGSGGQYFTPSPSPTGSPLPLSPHHEMHSSLSSGQGGGVPPGGGILQPVDVPMPNSNINDTMLGFDDLFPGDQYDLENLQLLPEQEAAIMAAVGGAHGFTAS</sequence>
<keyword evidence="4" id="KW-0963">Cytoplasm</keyword>
<proteinExistence type="inferred from homology"/>
<evidence type="ECO:0000259" key="11">
    <source>
        <dbReference type="Pfam" id="PF12884"/>
    </source>
</evidence>
<dbReference type="EnsemblMetazoa" id="XM_022815743">
    <property type="protein sequence ID" value="XP_022671478"/>
    <property type="gene ID" value="LOC111254662"/>
</dbReference>
<feature type="region of interest" description="Disordered" evidence="10">
    <location>
        <begin position="687"/>
        <end position="733"/>
    </location>
</feature>
<dbReference type="GO" id="GO:0045944">
    <property type="term" value="P:positive regulation of transcription by RNA polymerase II"/>
    <property type="evidence" value="ECO:0007669"/>
    <property type="project" value="TreeGrafter"/>
</dbReference>
<evidence type="ECO:0000313" key="13">
    <source>
        <dbReference type="Proteomes" id="UP000594260"/>
    </source>
</evidence>